<reference evidence="1 2" key="1">
    <citation type="submission" date="2017-03" db="EMBL/GenBank/DDBJ databases">
        <title>Genome sequence of Clostridium hungatei DSM 14427.</title>
        <authorList>
            <person name="Poehlein A."/>
            <person name="Daniel R."/>
        </authorList>
    </citation>
    <scope>NUCLEOTIDE SEQUENCE [LARGE SCALE GENOMIC DNA]</scope>
    <source>
        <strain evidence="1 2">DSM 14427</strain>
    </source>
</reference>
<gene>
    <name evidence="1" type="ORF">CLHUN_12960</name>
</gene>
<dbReference type="AlphaFoldDB" id="A0A1V4SML3"/>
<dbReference type="STRING" id="48256.CLHUN_12960"/>
<evidence type="ECO:0000313" key="1">
    <source>
        <dbReference type="EMBL" id="OPX45064.1"/>
    </source>
</evidence>
<dbReference type="RefSeq" id="WP_080063737.1">
    <property type="nucleotide sequence ID" value="NZ_MZGX01000006.1"/>
</dbReference>
<dbReference type="Proteomes" id="UP000191554">
    <property type="component" value="Unassembled WGS sequence"/>
</dbReference>
<organism evidence="1 2">
    <name type="scientific">Ruminiclostridium hungatei</name>
    <name type="common">Clostridium hungatei</name>
    <dbReference type="NCBI Taxonomy" id="48256"/>
    <lineage>
        <taxon>Bacteria</taxon>
        <taxon>Bacillati</taxon>
        <taxon>Bacillota</taxon>
        <taxon>Clostridia</taxon>
        <taxon>Eubacteriales</taxon>
        <taxon>Oscillospiraceae</taxon>
        <taxon>Ruminiclostridium</taxon>
    </lineage>
</organism>
<comment type="caution">
    <text evidence="1">The sequence shown here is derived from an EMBL/GenBank/DDBJ whole genome shotgun (WGS) entry which is preliminary data.</text>
</comment>
<proteinExistence type="predicted"/>
<keyword evidence="2" id="KW-1185">Reference proteome</keyword>
<evidence type="ECO:0000313" key="2">
    <source>
        <dbReference type="Proteomes" id="UP000191554"/>
    </source>
</evidence>
<name>A0A1V4SML3_RUMHU</name>
<protein>
    <submittedName>
        <fullName evidence="1">Uncharacterized protein</fullName>
    </submittedName>
</protein>
<sequence length="109" mass="12359">MTSEEAWKKIIDKLSIDPDDYKSVPQINRIPVWFSASTDKEFIFINSAKMESPSSKITTPRKIVFSDFDQVYAVYASWADGEKGARSEVRKISSNTAYIFALIKALLQS</sequence>
<dbReference type="OrthoDB" id="2679147at2"/>
<accession>A0A1V4SML3</accession>
<dbReference type="EMBL" id="MZGX01000006">
    <property type="protein sequence ID" value="OPX45064.1"/>
    <property type="molecule type" value="Genomic_DNA"/>
</dbReference>